<name>A0A4Q0I4R2_9FIRM</name>
<accession>A0A4Q0I4R2</accession>
<gene>
    <name evidence="1" type="ORF">EFD62_11125</name>
</gene>
<keyword evidence="2" id="KW-1185">Reference proteome</keyword>
<dbReference type="OrthoDB" id="2056729at2"/>
<evidence type="ECO:0008006" key="3">
    <source>
        <dbReference type="Google" id="ProtNLM"/>
    </source>
</evidence>
<dbReference type="EMBL" id="RLII01000014">
    <property type="protein sequence ID" value="RXE58715.1"/>
    <property type="molecule type" value="Genomic_DNA"/>
</dbReference>
<dbReference type="RefSeq" id="WP_128706130.1">
    <property type="nucleotide sequence ID" value="NZ_RLII01000014.1"/>
</dbReference>
<sequence length="327" mass="38286">MKKLPVENLGFVEIGGVGEMIYRAVRFPEYVPDYEDEGEIIKPIFTGLHAPESGTDYSLTGQDLLVSLCNLYGKLNNPDSTESISDAIWDWCRNNIHPYDIDSLCEILESEKFAHITYREIIQNDATFSIKRFIKDLCDLGTVFELYFALQRAKYHYQAEYARNFYYEGRLCDSLAFLEKYRKYENDKEYLERIVADYDDRIMQMIDMFPDFRMRLKLDKKSGKMMFGADVKSVFDICWYTFSRIVADVAPPVDEDPDYMYSQGSILSCLACGKYFVRHSSRQLYCDSWDCQAERNRRNRRASYARKKAAEVSSPKPSIPFWSIEKN</sequence>
<evidence type="ECO:0000313" key="2">
    <source>
        <dbReference type="Proteomes" id="UP000289166"/>
    </source>
</evidence>
<organism evidence="1 2">
    <name type="scientific">Acetivibrio mesophilus</name>
    <dbReference type="NCBI Taxonomy" id="2487273"/>
    <lineage>
        <taxon>Bacteria</taxon>
        <taxon>Bacillati</taxon>
        <taxon>Bacillota</taxon>
        <taxon>Clostridia</taxon>
        <taxon>Eubacteriales</taxon>
        <taxon>Oscillospiraceae</taxon>
        <taxon>Acetivibrio</taxon>
    </lineage>
</organism>
<dbReference type="Proteomes" id="UP000289166">
    <property type="component" value="Unassembled WGS sequence"/>
</dbReference>
<proteinExistence type="predicted"/>
<protein>
    <recommendedName>
        <fullName evidence="3">CGNR zinc finger domain-containing protein</fullName>
    </recommendedName>
</protein>
<reference evidence="2" key="1">
    <citation type="submission" date="2018-11" db="EMBL/GenBank/DDBJ databases">
        <title>Genome sequencing of a novel mesophilic and cellulolytic organism within the genus Hungateiclostridium.</title>
        <authorList>
            <person name="Rettenmaier R."/>
            <person name="Liebl W."/>
            <person name="Zverlov V."/>
        </authorList>
    </citation>
    <scope>NUCLEOTIDE SEQUENCE [LARGE SCALE GENOMIC DNA]</scope>
    <source>
        <strain evidence="2">N2K1</strain>
    </source>
</reference>
<evidence type="ECO:0000313" key="1">
    <source>
        <dbReference type="EMBL" id="RXE58715.1"/>
    </source>
</evidence>
<comment type="caution">
    <text evidence="1">The sequence shown here is derived from an EMBL/GenBank/DDBJ whole genome shotgun (WGS) entry which is preliminary data.</text>
</comment>
<dbReference type="AlphaFoldDB" id="A0A4Q0I4R2"/>